<dbReference type="AlphaFoldDB" id="A0A7J7JTK2"/>
<organism evidence="9 10">
    <name type="scientific">Bugula neritina</name>
    <name type="common">Brown bryozoan</name>
    <name type="synonym">Sertularia neritina</name>
    <dbReference type="NCBI Taxonomy" id="10212"/>
    <lineage>
        <taxon>Eukaryota</taxon>
        <taxon>Metazoa</taxon>
        <taxon>Spiralia</taxon>
        <taxon>Lophotrochozoa</taxon>
        <taxon>Bryozoa</taxon>
        <taxon>Gymnolaemata</taxon>
        <taxon>Cheilostomatida</taxon>
        <taxon>Flustrina</taxon>
        <taxon>Buguloidea</taxon>
        <taxon>Bugulidae</taxon>
        <taxon>Bugula</taxon>
    </lineage>
</organism>
<evidence type="ECO:0000313" key="8">
    <source>
        <dbReference type="EMBL" id="KAF6018287.1"/>
    </source>
</evidence>
<dbReference type="EMBL" id="VXIV02003323">
    <property type="protein sequence ID" value="KAF6018287.1"/>
    <property type="molecule type" value="Genomic_DNA"/>
</dbReference>
<evidence type="ECO:0000256" key="5">
    <source>
        <dbReference type="ARBA" id="ARBA00022842"/>
    </source>
</evidence>
<evidence type="ECO:0000259" key="7">
    <source>
        <dbReference type="Pfam" id="PF07830"/>
    </source>
</evidence>
<dbReference type="InterPro" id="IPR036580">
    <property type="entry name" value="PP2C_C_sf"/>
</dbReference>
<evidence type="ECO:0000313" key="9">
    <source>
        <dbReference type="EMBL" id="KAF6029233.1"/>
    </source>
</evidence>
<comment type="caution">
    <text evidence="9">The sequence shown here is derived from an EMBL/GenBank/DDBJ whole genome shotgun (WGS) entry which is preliminary data.</text>
</comment>
<reference evidence="9 10" key="1">
    <citation type="submission" date="2019-09" db="EMBL/GenBank/DDBJ databases">
        <authorList>
            <person name="Raiko M."/>
            <person name="Komissarov A."/>
            <person name="Rhodes A."/>
            <person name="Kliver S."/>
            <person name="Lim-Fong G."/>
            <person name="Kwan J."/>
            <person name="O'Brien S.J."/>
            <person name="Lopez J.V."/>
        </authorList>
    </citation>
    <scope>NUCLEOTIDE SEQUENCE [LARGE SCALE GENOMIC DNA]</scope>
    <source>
        <strain evidence="9">Kwan_BN1</strain>
    </source>
</reference>
<evidence type="ECO:0000256" key="3">
    <source>
        <dbReference type="ARBA" id="ARBA00022723"/>
    </source>
</evidence>
<dbReference type="OrthoDB" id="10264738at2759"/>
<evidence type="ECO:0000313" key="10">
    <source>
        <dbReference type="Proteomes" id="UP000593567"/>
    </source>
</evidence>
<evidence type="ECO:0000256" key="2">
    <source>
        <dbReference type="ARBA" id="ARBA00006702"/>
    </source>
</evidence>
<dbReference type="EMBL" id="VXIV02001840">
    <property type="protein sequence ID" value="KAF6029233.1"/>
    <property type="molecule type" value="Genomic_DNA"/>
</dbReference>
<dbReference type="SUPFAM" id="SSF81601">
    <property type="entry name" value="Protein serine/threonine phosphatase 2C, C-terminal domain"/>
    <property type="match status" value="1"/>
</dbReference>
<keyword evidence="5" id="KW-0460">Magnesium</keyword>
<sequence>MTNEDVANLVRYHMQITSNLTDICNKIVDTCLHKGSRDNMSIVIVALPGAPTLNEEVIKADNDCNTRLEAHVRKEFEVQPEVDVQSIVHAISHKEVEFEGLPPGGGIHTKYNFIEDLLNSLKNTAAGGDNGDQ</sequence>
<comment type="similarity">
    <text evidence="2">Belongs to the PP2C family.</text>
</comment>
<dbReference type="Gene3D" id="1.10.10.430">
    <property type="entry name" value="Phosphatase 2C, C-terminal domain suprefamily"/>
    <property type="match status" value="1"/>
</dbReference>
<reference evidence="9 10" key="2">
    <citation type="submission" date="2020-06" db="EMBL/GenBank/DDBJ databases">
        <title>Draft genome of Bugula neritina, a colonial animal packing powerful symbionts and potential medicines.</title>
        <authorList>
            <person name="Rayko M."/>
        </authorList>
    </citation>
    <scope>NUCLEOTIDE SEQUENCE [LARGE SCALE GENOMIC DNA]</scope>
    <source>
        <strain evidence="9">Kwan_BN1</strain>
    </source>
</reference>
<keyword evidence="6" id="KW-0464">Manganese</keyword>
<dbReference type="SUPFAM" id="SSF81606">
    <property type="entry name" value="PP2C-like"/>
    <property type="match status" value="1"/>
</dbReference>
<evidence type="ECO:0000256" key="1">
    <source>
        <dbReference type="ARBA" id="ARBA00001936"/>
    </source>
</evidence>
<evidence type="ECO:0000256" key="6">
    <source>
        <dbReference type="ARBA" id="ARBA00023211"/>
    </source>
</evidence>
<dbReference type="Proteomes" id="UP000593567">
    <property type="component" value="Unassembled WGS sequence"/>
</dbReference>
<evidence type="ECO:0000256" key="4">
    <source>
        <dbReference type="ARBA" id="ARBA00022801"/>
    </source>
</evidence>
<feature type="domain" description="Protein serine/threonine phosphatase 2C C-terminal" evidence="7">
    <location>
        <begin position="41"/>
        <end position="118"/>
    </location>
</feature>
<dbReference type="InterPro" id="IPR012911">
    <property type="entry name" value="PP2C_C"/>
</dbReference>
<dbReference type="InterPro" id="IPR036457">
    <property type="entry name" value="PPM-type-like_dom_sf"/>
</dbReference>
<dbReference type="GO" id="GO:0004721">
    <property type="term" value="F:phosphoprotein phosphatase activity"/>
    <property type="evidence" value="ECO:0007669"/>
    <property type="project" value="InterPro"/>
</dbReference>
<proteinExistence type="inferred from homology"/>
<keyword evidence="3" id="KW-0479">Metal-binding</keyword>
<dbReference type="Gene3D" id="3.60.40.10">
    <property type="entry name" value="PPM-type phosphatase domain"/>
    <property type="match status" value="1"/>
</dbReference>
<dbReference type="GO" id="GO:0000287">
    <property type="term" value="F:magnesium ion binding"/>
    <property type="evidence" value="ECO:0007669"/>
    <property type="project" value="InterPro"/>
</dbReference>
<dbReference type="Pfam" id="PF07830">
    <property type="entry name" value="PP2C_C"/>
    <property type="match status" value="1"/>
</dbReference>
<comment type="cofactor">
    <cofactor evidence="1">
        <name>Mn(2+)</name>
        <dbReference type="ChEBI" id="CHEBI:29035"/>
    </cofactor>
</comment>
<keyword evidence="10" id="KW-1185">Reference proteome</keyword>
<dbReference type="GO" id="GO:0030145">
    <property type="term" value="F:manganese ion binding"/>
    <property type="evidence" value="ECO:0007669"/>
    <property type="project" value="InterPro"/>
</dbReference>
<keyword evidence="4" id="KW-0378">Hydrolase</keyword>
<protein>
    <recommendedName>
        <fullName evidence="7">Protein serine/threonine phosphatase 2C C-terminal domain-containing protein</fullName>
    </recommendedName>
</protein>
<gene>
    <name evidence="9" type="ORF">EB796_012460</name>
    <name evidence="8" type="ORF">EB796_023373</name>
</gene>
<name>A0A7J7JTK2_BUGNE</name>
<accession>A0A7J7JTK2</accession>